<evidence type="ECO:0000256" key="3">
    <source>
        <dbReference type="ARBA" id="ARBA00022989"/>
    </source>
</evidence>
<evidence type="ECO:0000313" key="8">
    <source>
        <dbReference type="Proteomes" id="UP001597083"/>
    </source>
</evidence>
<evidence type="ECO:0000313" key="7">
    <source>
        <dbReference type="EMBL" id="MFD0854755.1"/>
    </source>
</evidence>
<protein>
    <submittedName>
        <fullName evidence="7">MFS transporter</fullName>
    </submittedName>
</protein>
<evidence type="ECO:0000259" key="6">
    <source>
        <dbReference type="PROSITE" id="PS50850"/>
    </source>
</evidence>
<dbReference type="Gene3D" id="1.20.1720.10">
    <property type="entry name" value="Multidrug resistance protein D"/>
    <property type="match status" value="1"/>
</dbReference>
<dbReference type="EMBL" id="JBHTIR010003154">
    <property type="protein sequence ID" value="MFD0854755.1"/>
    <property type="molecule type" value="Genomic_DNA"/>
</dbReference>
<keyword evidence="8" id="KW-1185">Reference proteome</keyword>
<gene>
    <name evidence="7" type="ORF">ACFQ07_21125</name>
</gene>
<feature type="domain" description="Major facilitator superfamily (MFS) profile" evidence="6">
    <location>
        <begin position="9"/>
        <end position="132"/>
    </location>
</feature>
<sequence length="132" mass="14197">MTRRQTIEALSGLMLVLFVAMLSVTVVATALPRIIGALQGTQSQYTWVVTAALLASTVSTPIWGKLADLYNKKFLLQISILIFTVGSLAAGFAQNTEWLIGARVLQGLGMGALQILVQIVIATLISPRERGR</sequence>
<accession>A0ABW3CKE3</accession>
<dbReference type="PANTHER" id="PTHR23501:SF197">
    <property type="entry name" value="COMD"/>
    <property type="match status" value="1"/>
</dbReference>
<dbReference type="InterPro" id="IPR020846">
    <property type="entry name" value="MFS_dom"/>
</dbReference>
<keyword evidence="2 5" id="KW-0812">Transmembrane</keyword>
<dbReference type="InterPro" id="IPR036259">
    <property type="entry name" value="MFS_trans_sf"/>
</dbReference>
<dbReference type="Proteomes" id="UP001597083">
    <property type="component" value="Unassembled WGS sequence"/>
</dbReference>
<feature type="transmembrane region" description="Helical" evidence="5">
    <location>
        <begin position="105"/>
        <end position="125"/>
    </location>
</feature>
<evidence type="ECO:0000256" key="4">
    <source>
        <dbReference type="ARBA" id="ARBA00023136"/>
    </source>
</evidence>
<evidence type="ECO:0000256" key="2">
    <source>
        <dbReference type="ARBA" id="ARBA00022692"/>
    </source>
</evidence>
<keyword evidence="4 5" id="KW-0472">Membrane</keyword>
<organism evidence="7 8">
    <name type="scientific">Actinomadura adrarensis</name>
    <dbReference type="NCBI Taxonomy" id="1819600"/>
    <lineage>
        <taxon>Bacteria</taxon>
        <taxon>Bacillati</taxon>
        <taxon>Actinomycetota</taxon>
        <taxon>Actinomycetes</taxon>
        <taxon>Streptosporangiales</taxon>
        <taxon>Thermomonosporaceae</taxon>
        <taxon>Actinomadura</taxon>
    </lineage>
</organism>
<dbReference type="Pfam" id="PF07690">
    <property type="entry name" value="MFS_1"/>
    <property type="match status" value="1"/>
</dbReference>
<comment type="caution">
    <text evidence="7">The sequence shown here is derived from an EMBL/GenBank/DDBJ whole genome shotgun (WGS) entry which is preliminary data.</text>
</comment>
<feature type="transmembrane region" description="Helical" evidence="5">
    <location>
        <begin position="44"/>
        <end position="62"/>
    </location>
</feature>
<evidence type="ECO:0000256" key="1">
    <source>
        <dbReference type="ARBA" id="ARBA00004651"/>
    </source>
</evidence>
<feature type="transmembrane region" description="Helical" evidence="5">
    <location>
        <begin position="74"/>
        <end position="93"/>
    </location>
</feature>
<feature type="transmembrane region" description="Helical" evidence="5">
    <location>
        <begin position="12"/>
        <end position="32"/>
    </location>
</feature>
<proteinExistence type="predicted"/>
<evidence type="ECO:0000256" key="5">
    <source>
        <dbReference type="SAM" id="Phobius"/>
    </source>
</evidence>
<dbReference type="PROSITE" id="PS50850">
    <property type="entry name" value="MFS"/>
    <property type="match status" value="1"/>
</dbReference>
<dbReference type="PANTHER" id="PTHR23501">
    <property type="entry name" value="MAJOR FACILITATOR SUPERFAMILY"/>
    <property type="match status" value="1"/>
</dbReference>
<comment type="subcellular location">
    <subcellularLocation>
        <location evidence="1">Cell membrane</location>
        <topology evidence="1">Multi-pass membrane protein</topology>
    </subcellularLocation>
</comment>
<dbReference type="SUPFAM" id="SSF103473">
    <property type="entry name" value="MFS general substrate transporter"/>
    <property type="match status" value="1"/>
</dbReference>
<reference evidence="8" key="1">
    <citation type="journal article" date="2019" name="Int. J. Syst. Evol. Microbiol.">
        <title>The Global Catalogue of Microorganisms (GCM) 10K type strain sequencing project: providing services to taxonomists for standard genome sequencing and annotation.</title>
        <authorList>
            <consortium name="The Broad Institute Genomics Platform"/>
            <consortium name="The Broad Institute Genome Sequencing Center for Infectious Disease"/>
            <person name="Wu L."/>
            <person name="Ma J."/>
        </authorList>
    </citation>
    <scope>NUCLEOTIDE SEQUENCE [LARGE SCALE GENOMIC DNA]</scope>
    <source>
        <strain evidence="8">JCM 31696</strain>
    </source>
</reference>
<dbReference type="InterPro" id="IPR011701">
    <property type="entry name" value="MFS"/>
</dbReference>
<feature type="non-terminal residue" evidence="7">
    <location>
        <position position="132"/>
    </location>
</feature>
<name>A0ABW3CKE3_9ACTN</name>
<keyword evidence="3 5" id="KW-1133">Transmembrane helix</keyword>